<dbReference type="SUPFAM" id="SSF46565">
    <property type="entry name" value="Chaperone J-domain"/>
    <property type="match status" value="1"/>
</dbReference>
<reference evidence="9 10" key="1">
    <citation type="submission" date="2022-10" db="EMBL/GenBank/DDBJ databases">
        <title>High-quality genome sequences of two octocoral-associated bacteria, Endozoicomonas euniceicola EF212 and Endozoicomonas gorgoniicola PS125.</title>
        <authorList>
            <person name="Chiou Y.-J."/>
            <person name="Chen Y.-H."/>
        </authorList>
    </citation>
    <scope>NUCLEOTIDE SEQUENCE [LARGE SCALE GENOMIC DNA]</scope>
    <source>
        <strain evidence="9 10">PS125</strain>
    </source>
</reference>
<name>A0ABT3MPB7_9GAMM</name>
<evidence type="ECO:0000259" key="8">
    <source>
        <dbReference type="PROSITE" id="PS50076"/>
    </source>
</evidence>
<dbReference type="PANTHER" id="PTHR24074">
    <property type="entry name" value="CO-CHAPERONE PROTEIN DJLA"/>
    <property type="match status" value="1"/>
</dbReference>
<keyword evidence="3 7" id="KW-0812">Transmembrane</keyword>
<dbReference type="InterPro" id="IPR029024">
    <property type="entry name" value="TerB-like"/>
</dbReference>
<keyword evidence="5 7" id="KW-0472">Membrane</keyword>
<protein>
    <recommendedName>
        <fullName evidence="7">Co-chaperone protein DjlA</fullName>
    </recommendedName>
</protein>
<sequence length="273" mass="30633">MTAIVIGAFLGLIWGGPFGALLGGFLGRWIDRNFIKSNQSYRQAGQRSYNRQRAQSAFFRASFLVMGRIAKADGRVSEDEIQMASAIMREMRLSEEQRRAAIELFNQGKNPSTDISEALAEFRRVAGSSTLIPMFLEIQLQAAYADGGLTQSERVVFRHICDQLGVSQLNFELLHKRFQAQQAYYHHAGQQQAGGGGGWGRPGRDELKQAYQILGVEPSATDAEVKRAYRKLMSQHHPDKLVAKGLPEEMMEVAKQKTQEIQGAYDHIRNSRK</sequence>
<comment type="caution">
    <text evidence="9">The sequence shown here is derived from an EMBL/GenBank/DDBJ whole genome shotgun (WGS) entry which is preliminary data.</text>
</comment>
<keyword evidence="10" id="KW-1185">Reference proteome</keyword>
<keyword evidence="1 7" id="KW-1003">Cell membrane</keyword>
<feature type="topological domain" description="Periplasmic" evidence="7">
    <location>
        <begin position="1"/>
        <end position="4"/>
    </location>
</feature>
<keyword evidence="6 7" id="KW-0143">Chaperone</keyword>
<dbReference type="Gene3D" id="1.10.3680.10">
    <property type="entry name" value="TerB-like"/>
    <property type="match status" value="1"/>
</dbReference>
<dbReference type="InterPro" id="IPR050817">
    <property type="entry name" value="DjlA_DnaK_co-chaperone"/>
</dbReference>
<evidence type="ECO:0000256" key="1">
    <source>
        <dbReference type="ARBA" id="ARBA00022475"/>
    </source>
</evidence>
<evidence type="ECO:0000256" key="4">
    <source>
        <dbReference type="ARBA" id="ARBA00022989"/>
    </source>
</evidence>
<dbReference type="Pfam" id="PF05099">
    <property type="entry name" value="TerB"/>
    <property type="match status" value="1"/>
</dbReference>
<dbReference type="SMART" id="SM00271">
    <property type="entry name" value="DnaJ"/>
    <property type="match status" value="1"/>
</dbReference>
<dbReference type="InterPro" id="IPR007791">
    <property type="entry name" value="DjlA_N"/>
</dbReference>
<keyword evidence="4 7" id="KW-1133">Transmembrane helix</keyword>
<evidence type="ECO:0000256" key="3">
    <source>
        <dbReference type="ARBA" id="ARBA00022692"/>
    </source>
</evidence>
<evidence type="ECO:0000256" key="6">
    <source>
        <dbReference type="ARBA" id="ARBA00023186"/>
    </source>
</evidence>
<evidence type="ECO:0000313" key="10">
    <source>
        <dbReference type="Proteomes" id="UP001209854"/>
    </source>
</evidence>
<dbReference type="NCBIfam" id="NF006948">
    <property type="entry name" value="PRK09430.1"/>
    <property type="match status" value="1"/>
</dbReference>
<dbReference type="InterPro" id="IPR001623">
    <property type="entry name" value="DnaJ_domain"/>
</dbReference>
<proteinExistence type="inferred from homology"/>
<accession>A0ABT3MPB7</accession>
<evidence type="ECO:0000313" key="9">
    <source>
        <dbReference type="EMBL" id="MCW7551191.1"/>
    </source>
</evidence>
<dbReference type="PROSITE" id="PS50076">
    <property type="entry name" value="DNAJ_2"/>
    <property type="match status" value="1"/>
</dbReference>
<feature type="domain" description="J" evidence="8">
    <location>
        <begin position="209"/>
        <end position="273"/>
    </location>
</feature>
<comment type="subunit">
    <text evidence="7">Homodimer.</text>
</comment>
<comment type="subcellular location">
    <subcellularLocation>
        <location evidence="7">Cell inner membrane</location>
        <topology evidence="7">Single-pass type III membrane protein</topology>
    </subcellularLocation>
</comment>
<dbReference type="Pfam" id="PF00226">
    <property type="entry name" value="DnaJ"/>
    <property type="match status" value="1"/>
</dbReference>
<dbReference type="EMBL" id="JAPFCC010000001">
    <property type="protein sequence ID" value="MCW7551191.1"/>
    <property type="molecule type" value="Genomic_DNA"/>
</dbReference>
<dbReference type="InterPro" id="IPR036869">
    <property type="entry name" value="J_dom_sf"/>
</dbReference>
<dbReference type="CDD" id="cd07316">
    <property type="entry name" value="terB_like_DjlA"/>
    <property type="match status" value="1"/>
</dbReference>
<comment type="function">
    <text evidence="7">Regulatory DnaK co-chaperone. Direct interaction between DnaK and DjlA is needed for the induction of the wcaABCDE operon, involved in the synthesis of a colanic acid polysaccharide capsule, possibly through activation of the RcsB/RcsC phosphotransfer signaling pathway. The colanic acid capsule may help the bacterium survive conditions outside the host.</text>
</comment>
<organism evidence="9 10">
    <name type="scientific">Endozoicomonas gorgoniicola</name>
    <dbReference type="NCBI Taxonomy" id="1234144"/>
    <lineage>
        <taxon>Bacteria</taxon>
        <taxon>Pseudomonadati</taxon>
        <taxon>Pseudomonadota</taxon>
        <taxon>Gammaproteobacteria</taxon>
        <taxon>Oceanospirillales</taxon>
        <taxon>Endozoicomonadaceae</taxon>
        <taxon>Endozoicomonas</taxon>
    </lineage>
</organism>
<evidence type="ECO:0000256" key="5">
    <source>
        <dbReference type="ARBA" id="ARBA00023136"/>
    </source>
</evidence>
<dbReference type="HAMAP" id="MF_01153">
    <property type="entry name" value="DjlA"/>
    <property type="match status" value="1"/>
</dbReference>
<dbReference type="Gene3D" id="1.10.287.110">
    <property type="entry name" value="DnaJ domain"/>
    <property type="match status" value="1"/>
</dbReference>
<dbReference type="PRINTS" id="PR00625">
    <property type="entry name" value="JDOMAIN"/>
</dbReference>
<gene>
    <name evidence="7 9" type="primary">djlA</name>
    <name evidence="9" type="ORF">NX722_00650</name>
</gene>
<feature type="topological domain" description="Cytoplasmic" evidence="7">
    <location>
        <begin position="29"/>
        <end position="273"/>
    </location>
</feature>
<dbReference type="InterPro" id="IPR023749">
    <property type="entry name" value="DjlA"/>
</dbReference>
<dbReference type="RefSeq" id="WP_262566261.1">
    <property type="nucleotide sequence ID" value="NZ_JAPFCC010000001.1"/>
</dbReference>
<evidence type="ECO:0000256" key="2">
    <source>
        <dbReference type="ARBA" id="ARBA00022519"/>
    </source>
</evidence>
<keyword evidence="2 7" id="KW-0997">Cell inner membrane</keyword>
<comment type="domain">
    <text evidence="7">The transmembrane domain is a dimerization domain.</text>
</comment>
<dbReference type="CDD" id="cd06257">
    <property type="entry name" value="DnaJ"/>
    <property type="match status" value="1"/>
</dbReference>
<dbReference type="Proteomes" id="UP001209854">
    <property type="component" value="Unassembled WGS sequence"/>
</dbReference>
<evidence type="ECO:0000256" key="7">
    <source>
        <dbReference type="HAMAP-Rule" id="MF_01153"/>
    </source>
</evidence>